<proteinExistence type="predicted"/>
<evidence type="ECO:0000313" key="3">
    <source>
        <dbReference type="Proteomes" id="UP000246740"/>
    </source>
</evidence>
<name>A0A317XX64_9BASI</name>
<dbReference type="InParanoid" id="A0A317XX64"/>
<gene>
    <name evidence="2" type="ORF">BCV70DRAFT_196722</name>
</gene>
<accession>A0A317XX64</accession>
<protein>
    <submittedName>
        <fullName evidence="2">Uncharacterized protein</fullName>
    </submittedName>
</protein>
<keyword evidence="1" id="KW-0732">Signal</keyword>
<keyword evidence="3" id="KW-1185">Reference proteome</keyword>
<dbReference type="EMBL" id="KZ819188">
    <property type="protein sequence ID" value="PWZ02478.1"/>
    <property type="molecule type" value="Genomic_DNA"/>
</dbReference>
<reference evidence="2 3" key="1">
    <citation type="journal article" date="2018" name="Mol. Biol. Evol.">
        <title>Broad Genomic Sampling Reveals a Smut Pathogenic Ancestry of the Fungal Clade Ustilaginomycotina.</title>
        <authorList>
            <person name="Kijpornyongpan T."/>
            <person name="Mondo S.J."/>
            <person name="Barry K."/>
            <person name="Sandor L."/>
            <person name="Lee J."/>
            <person name="Lipzen A."/>
            <person name="Pangilinan J."/>
            <person name="LaButti K."/>
            <person name="Hainaut M."/>
            <person name="Henrissat B."/>
            <person name="Grigoriev I.V."/>
            <person name="Spatafora J.W."/>
            <person name="Aime M.C."/>
        </authorList>
    </citation>
    <scope>NUCLEOTIDE SEQUENCE [LARGE SCALE GENOMIC DNA]</scope>
    <source>
        <strain evidence="2 3">MCA 3645</strain>
    </source>
</reference>
<feature type="signal peptide" evidence="1">
    <location>
        <begin position="1"/>
        <end position="19"/>
    </location>
</feature>
<sequence>MFARGLIFVSLLLTGYVAADQVTVNDGLWKSWCQGGAKPGYACFSVTPGSGAYADYSVDPQHSANVVFSQKLHFFGVKCPPHGSTDEVTIFRKNKRPILVDAVQPAVAGQVCCSGSYGSGDDPDSLDLCNGQTYPVPAQ</sequence>
<dbReference type="AlphaFoldDB" id="A0A317XX64"/>
<organism evidence="2 3">
    <name type="scientific">Testicularia cyperi</name>
    <dbReference type="NCBI Taxonomy" id="1882483"/>
    <lineage>
        <taxon>Eukaryota</taxon>
        <taxon>Fungi</taxon>
        <taxon>Dikarya</taxon>
        <taxon>Basidiomycota</taxon>
        <taxon>Ustilaginomycotina</taxon>
        <taxon>Ustilaginomycetes</taxon>
        <taxon>Ustilaginales</taxon>
        <taxon>Anthracoideaceae</taxon>
        <taxon>Testicularia</taxon>
    </lineage>
</organism>
<dbReference type="Proteomes" id="UP000246740">
    <property type="component" value="Unassembled WGS sequence"/>
</dbReference>
<feature type="chain" id="PRO_5016383009" evidence="1">
    <location>
        <begin position="20"/>
        <end position="139"/>
    </location>
</feature>
<evidence type="ECO:0000256" key="1">
    <source>
        <dbReference type="SAM" id="SignalP"/>
    </source>
</evidence>
<evidence type="ECO:0000313" key="2">
    <source>
        <dbReference type="EMBL" id="PWZ02478.1"/>
    </source>
</evidence>